<dbReference type="PANTHER" id="PTHR35602:SF3">
    <property type="entry name" value="ESTERASE YQIA"/>
    <property type="match status" value="1"/>
</dbReference>
<reference evidence="1 2" key="1">
    <citation type="submission" date="2018-02" db="EMBL/GenBank/DDBJ databases">
        <title>Solimicrobium silvestre gen. nov., sp. nov., isolated from alpine forest soil.</title>
        <authorList>
            <person name="Margesin R."/>
            <person name="Albuquerque L."/>
            <person name="Zhang D.-C."/>
            <person name="Froufe H.J.C."/>
            <person name="Severino R."/>
            <person name="Roxo I."/>
            <person name="Egas C."/>
            <person name="Da Costa M.S."/>
        </authorList>
    </citation>
    <scope>NUCLEOTIDE SEQUENCE [LARGE SCALE GENOMIC DNA]</scope>
    <source>
        <strain evidence="1 2">S20-91</strain>
    </source>
</reference>
<keyword evidence="2" id="KW-1185">Reference proteome</keyword>
<dbReference type="SUPFAM" id="SSF53474">
    <property type="entry name" value="alpha/beta-Hydrolases"/>
    <property type="match status" value="1"/>
</dbReference>
<dbReference type="AlphaFoldDB" id="A0A2S9GUL5"/>
<dbReference type="RefSeq" id="WP_105533638.1">
    <property type="nucleotide sequence ID" value="NZ_PUGF01000024.1"/>
</dbReference>
<protein>
    <submittedName>
        <fullName evidence="1">Putative esterase</fullName>
    </submittedName>
</protein>
<gene>
    <name evidence="1" type="ORF">S2091_3891</name>
</gene>
<dbReference type="Pfam" id="PF05728">
    <property type="entry name" value="UPF0227"/>
    <property type="match status" value="1"/>
</dbReference>
<dbReference type="Gene3D" id="3.40.50.1820">
    <property type="entry name" value="alpha/beta hydrolase"/>
    <property type="match status" value="1"/>
</dbReference>
<dbReference type="OrthoDB" id="9814831at2"/>
<dbReference type="EMBL" id="PUGF01000024">
    <property type="protein sequence ID" value="PRC91346.1"/>
    <property type="molecule type" value="Genomic_DNA"/>
</dbReference>
<dbReference type="PANTHER" id="PTHR35602">
    <property type="entry name" value="ESTERASE YQIA-RELATED"/>
    <property type="match status" value="1"/>
</dbReference>
<sequence>MILYLHGFRSSPASFKAQMIRATLQETGRAEEYLCPQLPASPQSAIALCLQLCEQIDPSELTIIGSSLGGYYATYLAEKLSCRAVLLNPAVKPPRDLAAYIGVTTMYHSDDVFEFTQEYAQELSQFSINQITQPERYFLLAATGDEVLDWCEMVAHYLGAKQHIITGSDHGISEFADYLDQVMEFCDGAMDGAQ</sequence>
<dbReference type="Proteomes" id="UP000237839">
    <property type="component" value="Unassembled WGS sequence"/>
</dbReference>
<dbReference type="InterPro" id="IPR008886">
    <property type="entry name" value="UPF0227/Esterase_YqiA"/>
</dbReference>
<accession>A0A2S9GUL5</accession>
<comment type="caution">
    <text evidence="1">The sequence shown here is derived from an EMBL/GenBank/DDBJ whole genome shotgun (WGS) entry which is preliminary data.</text>
</comment>
<evidence type="ECO:0000313" key="1">
    <source>
        <dbReference type="EMBL" id="PRC91346.1"/>
    </source>
</evidence>
<proteinExistence type="predicted"/>
<evidence type="ECO:0000313" key="2">
    <source>
        <dbReference type="Proteomes" id="UP000237839"/>
    </source>
</evidence>
<organism evidence="1 2">
    <name type="scientific">Solimicrobium silvestre</name>
    <dbReference type="NCBI Taxonomy" id="2099400"/>
    <lineage>
        <taxon>Bacteria</taxon>
        <taxon>Pseudomonadati</taxon>
        <taxon>Pseudomonadota</taxon>
        <taxon>Betaproteobacteria</taxon>
        <taxon>Burkholderiales</taxon>
        <taxon>Oxalobacteraceae</taxon>
        <taxon>Solimicrobium</taxon>
    </lineage>
</organism>
<dbReference type="InterPro" id="IPR029058">
    <property type="entry name" value="AB_hydrolase_fold"/>
</dbReference>
<name>A0A2S9GUL5_9BURK</name>